<proteinExistence type="inferred from homology"/>
<keyword evidence="16" id="KW-1185">Reference proteome</keyword>
<evidence type="ECO:0000256" key="10">
    <source>
        <dbReference type="ARBA" id="ARBA00048336"/>
    </source>
</evidence>
<dbReference type="GO" id="GO:0008420">
    <property type="term" value="F:RNA polymerase II CTD heptapeptide repeat phosphatase activity"/>
    <property type="evidence" value="ECO:0007669"/>
    <property type="project" value="UniProtKB-UniRule"/>
</dbReference>
<comment type="caution">
    <text evidence="15">The sequence shown here is derived from an EMBL/GenBank/DDBJ whole genome shotgun (WGS) entry which is preliminary data.</text>
</comment>
<dbReference type="EMBL" id="NRSZ01000120">
    <property type="protein sequence ID" value="PNY29386.1"/>
    <property type="molecule type" value="Genomic_DNA"/>
</dbReference>
<dbReference type="PANTHER" id="PTHR14732">
    <property type="entry name" value="RNA POLYMERASE II SUBUNIT B1 CTD PHOSPHATASE RPAP2-RELATED"/>
    <property type="match status" value="1"/>
</dbReference>
<keyword evidence="3 12" id="KW-0479">Metal-binding</keyword>
<keyword evidence="7 12" id="KW-0904">Protein phosphatase</keyword>
<keyword evidence="8 12" id="KW-0539">Nucleus</keyword>
<reference evidence="15 16" key="1">
    <citation type="submission" date="2017-08" db="EMBL/GenBank/DDBJ databases">
        <title>Harnessing the power of phylogenomics to disentangle the directionality and signatures of interkingdom host jumping in the parasitic fungal genus Tolypocladium.</title>
        <authorList>
            <person name="Quandt C.A."/>
            <person name="Patterson W."/>
            <person name="Spatafora J.W."/>
        </authorList>
    </citation>
    <scope>NUCLEOTIDE SEQUENCE [LARGE SCALE GENOMIC DNA]</scope>
    <source>
        <strain evidence="15 16">CBS 113982</strain>
    </source>
</reference>
<comment type="similarity">
    <text evidence="2 11 12">Belongs to the RPAP2 family.</text>
</comment>
<evidence type="ECO:0000313" key="15">
    <source>
        <dbReference type="EMBL" id="PNY29386.1"/>
    </source>
</evidence>
<dbReference type="OrthoDB" id="2590500at2759"/>
<organism evidence="15 16">
    <name type="scientific">Tolypocladium capitatum</name>
    <dbReference type="NCBI Taxonomy" id="45235"/>
    <lineage>
        <taxon>Eukaryota</taxon>
        <taxon>Fungi</taxon>
        <taxon>Dikarya</taxon>
        <taxon>Ascomycota</taxon>
        <taxon>Pezizomycotina</taxon>
        <taxon>Sordariomycetes</taxon>
        <taxon>Hypocreomycetidae</taxon>
        <taxon>Hypocreales</taxon>
        <taxon>Ophiocordycipitaceae</taxon>
        <taxon>Tolypocladium</taxon>
    </lineage>
</organism>
<dbReference type="InterPro" id="IPR007308">
    <property type="entry name" value="Rtr1/RPAP2_dom"/>
</dbReference>
<dbReference type="GO" id="GO:0005737">
    <property type="term" value="C:cytoplasm"/>
    <property type="evidence" value="ECO:0007669"/>
    <property type="project" value="TreeGrafter"/>
</dbReference>
<dbReference type="EC" id="3.1.3.16" evidence="12"/>
<evidence type="ECO:0000313" key="16">
    <source>
        <dbReference type="Proteomes" id="UP000236621"/>
    </source>
</evidence>
<evidence type="ECO:0000256" key="2">
    <source>
        <dbReference type="ARBA" id="ARBA00005676"/>
    </source>
</evidence>
<evidence type="ECO:0000256" key="1">
    <source>
        <dbReference type="ARBA" id="ARBA00004123"/>
    </source>
</evidence>
<feature type="domain" description="RTR1-type" evidence="14">
    <location>
        <begin position="82"/>
        <end position="164"/>
    </location>
</feature>
<comment type="subcellular location">
    <subcellularLocation>
        <location evidence="1 12">Nucleus</location>
    </subcellularLocation>
</comment>
<comment type="function">
    <text evidence="12">Putative RNA polymerase II subunit B1 C-terminal domain (CTD) phosphatase involved in RNA polymerase II transcription regulation.</text>
</comment>
<feature type="region of interest" description="Disordered" evidence="13">
    <location>
        <begin position="212"/>
        <end position="269"/>
    </location>
</feature>
<dbReference type="InterPro" id="IPR039693">
    <property type="entry name" value="Rtr1/RPAP2"/>
</dbReference>
<evidence type="ECO:0000256" key="12">
    <source>
        <dbReference type="RuleBase" id="RU367080"/>
    </source>
</evidence>
<name>A0A2K3QPC4_9HYPO</name>
<dbReference type="InterPro" id="IPR038534">
    <property type="entry name" value="Rtr1/RPAP2_sf"/>
</dbReference>
<dbReference type="AlphaFoldDB" id="A0A2K3QPC4"/>
<dbReference type="PANTHER" id="PTHR14732:SF0">
    <property type="entry name" value="RNA POLYMERASE II SUBUNIT B1 CTD PHOSPHATASE RPAP2-RELATED"/>
    <property type="match status" value="1"/>
</dbReference>
<comment type="catalytic activity">
    <reaction evidence="9 12">
        <text>O-phospho-L-seryl-[protein] + H2O = L-seryl-[protein] + phosphate</text>
        <dbReference type="Rhea" id="RHEA:20629"/>
        <dbReference type="Rhea" id="RHEA-COMP:9863"/>
        <dbReference type="Rhea" id="RHEA-COMP:11604"/>
        <dbReference type="ChEBI" id="CHEBI:15377"/>
        <dbReference type="ChEBI" id="CHEBI:29999"/>
        <dbReference type="ChEBI" id="CHEBI:43474"/>
        <dbReference type="ChEBI" id="CHEBI:83421"/>
        <dbReference type="EC" id="3.1.3.16"/>
    </reaction>
</comment>
<sequence>MSMDMDDEHQGTLEKTTPPHTASPTADAREVALHHAQLLQHRKALESSILDSLILLSEYPLVRGPEHSAASPAPSDIASFKEHVRLFQPSDYSDLLEERHVNGLCAYTLCPNPHRELGPGGEWKITATGIFKRKDLEMWCSARCAKRALFVKVQLVETAAWERVGIPDIQIDLLDEDGKPAETEQDRTSRKLGEMTLEDQRHAAHNAAALALERGESSSAPSRDKIEVTLKEKDTEAPGPETATPHVPDGHLLVEGHMSKLPLRPKLPD</sequence>
<keyword evidence="4 12" id="KW-0863">Zinc-finger</keyword>
<evidence type="ECO:0000256" key="6">
    <source>
        <dbReference type="ARBA" id="ARBA00022833"/>
    </source>
</evidence>
<feature type="region of interest" description="Disordered" evidence="13">
    <location>
        <begin position="1"/>
        <end position="28"/>
    </location>
</feature>
<feature type="compositionally biased region" description="Basic and acidic residues" evidence="13">
    <location>
        <begin position="248"/>
        <end position="258"/>
    </location>
</feature>
<keyword evidence="5 12" id="KW-0378">Hydrolase</keyword>
<evidence type="ECO:0000256" key="9">
    <source>
        <dbReference type="ARBA" id="ARBA00047761"/>
    </source>
</evidence>
<dbReference type="GO" id="GO:0008270">
    <property type="term" value="F:zinc ion binding"/>
    <property type="evidence" value="ECO:0007669"/>
    <property type="project" value="UniProtKB-KW"/>
</dbReference>
<protein>
    <recommendedName>
        <fullName evidence="12">RNA polymerase II subunit B1 CTD phosphatase RPAP2 homolog</fullName>
        <ecNumber evidence="12">3.1.3.16</ecNumber>
    </recommendedName>
</protein>
<dbReference type="Gene3D" id="1.25.40.820">
    <property type="match status" value="1"/>
</dbReference>
<dbReference type="Pfam" id="PF04181">
    <property type="entry name" value="RPAP2_Rtr1"/>
    <property type="match status" value="1"/>
</dbReference>
<evidence type="ECO:0000256" key="3">
    <source>
        <dbReference type="ARBA" id="ARBA00022723"/>
    </source>
</evidence>
<evidence type="ECO:0000256" key="7">
    <source>
        <dbReference type="ARBA" id="ARBA00022912"/>
    </source>
</evidence>
<evidence type="ECO:0000256" key="5">
    <source>
        <dbReference type="ARBA" id="ARBA00022801"/>
    </source>
</evidence>
<evidence type="ECO:0000256" key="13">
    <source>
        <dbReference type="SAM" id="MobiDB-lite"/>
    </source>
</evidence>
<evidence type="ECO:0000259" key="14">
    <source>
        <dbReference type="PROSITE" id="PS51479"/>
    </source>
</evidence>
<evidence type="ECO:0000256" key="4">
    <source>
        <dbReference type="ARBA" id="ARBA00022771"/>
    </source>
</evidence>
<dbReference type="PROSITE" id="PS51479">
    <property type="entry name" value="ZF_RTR1"/>
    <property type="match status" value="1"/>
</dbReference>
<gene>
    <name evidence="15" type="ORF">TCAP_00684</name>
</gene>
<comment type="catalytic activity">
    <reaction evidence="10 12">
        <text>O-phospho-L-threonyl-[protein] + H2O = L-threonyl-[protein] + phosphate</text>
        <dbReference type="Rhea" id="RHEA:47004"/>
        <dbReference type="Rhea" id="RHEA-COMP:11060"/>
        <dbReference type="Rhea" id="RHEA-COMP:11605"/>
        <dbReference type="ChEBI" id="CHEBI:15377"/>
        <dbReference type="ChEBI" id="CHEBI:30013"/>
        <dbReference type="ChEBI" id="CHEBI:43474"/>
        <dbReference type="ChEBI" id="CHEBI:61977"/>
        <dbReference type="EC" id="3.1.3.16"/>
    </reaction>
</comment>
<dbReference type="GO" id="GO:0043175">
    <property type="term" value="F:RNA polymerase core enzyme binding"/>
    <property type="evidence" value="ECO:0007669"/>
    <property type="project" value="UniProtKB-UniRule"/>
</dbReference>
<evidence type="ECO:0000256" key="8">
    <source>
        <dbReference type="ARBA" id="ARBA00023242"/>
    </source>
</evidence>
<keyword evidence="6 12" id="KW-0862">Zinc</keyword>
<dbReference type="Proteomes" id="UP000236621">
    <property type="component" value="Unassembled WGS sequence"/>
</dbReference>
<evidence type="ECO:0000256" key="11">
    <source>
        <dbReference type="PROSITE-ProRule" id="PRU00812"/>
    </source>
</evidence>
<dbReference type="STRING" id="45235.A0A2K3QPC4"/>
<feature type="compositionally biased region" description="Basic and acidic residues" evidence="13">
    <location>
        <begin position="222"/>
        <end position="236"/>
    </location>
</feature>
<accession>A0A2K3QPC4</accession>
<dbReference type="GO" id="GO:0005634">
    <property type="term" value="C:nucleus"/>
    <property type="evidence" value="ECO:0007669"/>
    <property type="project" value="UniProtKB-SubCell"/>
</dbReference>
<feature type="compositionally biased region" description="Polar residues" evidence="13">
    <location>
        <begin position="13"/>
        <end position="24"/>
    </location>
</feature>